<dbReference type="InterPro" id="IPR032816">
    <property type="entry name" value="VTT_dom"/>
</dbReference>
<dbReference type="InterPro" id="IPR001763">
    <property type="entry name" value="Rhodanese-like_dom"/>
</dbReference>
<dbReference type="SMART" id="SM00450">
    <property type="entry name" value="RHOD"/>
    <property type="match status" value="1"/>
</dbReference>
<feature type="region of interest" description="Disordered" evidence="6">
    <location>
        <begin position="315"/>
        <end position="337"/>
    </location>
</feature>
<dbReference type="InterPro" id="IPR051311">
    <property type="entry name" value="DedA_domain"/>
</dbReference>
<feature type="transmembrane region" description="Helical" evidence="7">
    <location>
        <begin position="12"/>
        <end position="37"/>
    </location>
</feature>
<feature type="domain" description="Rhodanese" evidence="8">
    <location>
        <begin position="217"/>
        <end position="313"/>
    </location>
</feature>
<comment type="caution">
    <text evidence="9">The sequence shown here is derived from an EMBL/GenBank/DDBJ whole genome shotgun (WGS) entry which is preliminary data.</text>
</comment>
<organism evidence="9 10">
    <name type="scientific">Comamonas terrae</name>
    <dbReference type="NCBI Taxonomy" id="673548"/>
    <lineage>
        <taxon>Bacteria</taxon>
        <taxon>Pseudomonadati</taxon>
        <taxon>Pseudomonadota</taxon>
        <taxon>Betaproteobacteria</taxon>
        <taxon>Burkholderiales</taxon>
        <taxon>Comamonadaceae</taxon>
        <taxon>Comamonas</taxon>
    </lineage>
</organism>
<proteinExistence type="predicted"/>
<feature type="transmembrane region" description="Helical" evidence="7">
    <location>
        <begin position="135"/>
        <end position="159"/>
    </location>
</feature>
<feature type="transmembrane region" description="Helical" evidence="7">
    <location>
        <begin position="109"/>
        <end position="128"/>
    </location>
</feature>
<evidence type="ECO:0000256" key="5">
    <source>
        <dbReference type="ARBA" id="ARBA00023136"/>
    </source>
</evidence>
<accession>A0ABW5UQT2</accession>
<keyword evidence="3 7" id="KW-0812">Transmembrane</keyword>
<name>A0ABW5UQT2_9BURK</name>
<evidence type="ECO:0000256" key="1">
    <source>
        <dbReference type="ARBA" id="ARBA00004651"/>
    </source>
</evidence>
<sequence length="337" mass="36172">MGFLVDLIREYGLGIVFLNVFVEQLGAPVPAYPVLVVTGALEGASGARLGWLTALAVAAALLADVIWYQAGKAYGHRVLGRICRISLSPDACIRQTESVYGRWGAKSLLVAKFVPGFASIASALAGVVGTPLRTFVLFDMLGALIWVGSAVFLGSLFASTVESLLDVLTALGKWGLLLLLVAFAVFVARKWWQRHRVIRSLKMPRMSVAELAGLHAQGVRPTVIDVRESILYDRGHIPGARPWQRSQEEGRIAYEALLPREQHAHGLVVYCDCPNEISAARVARQLMRAGFTNVRPLVGGLSAWEAAGFDVEKAGNEAEPAPEAAAASGISETMTPS</sequence>
<reference evidence="10" key="1">
    <citation type="journal article" date="2019" name="Int. J. Syst. Evol. Microbiol.">
        <title>The Global Catalogue of Microorganisms (GCM) 10K type strain sequencing project: providing services to taxonomists for standard genome sequencing and annotation.</title>
        <authorList>
            <consortium name="The Broad Institute Genomics Platform"/>
            <consortium name="The Broad Institute Genome Sequencing Center for Infectious Disease"/>
            <person name="Wu L."/>
            <person name="Ma J."/>
        </authorList>
    </citation>
    <scope>NUCLEOTIDE SEQUENCE [LARGE SCALE GENOMIC DNA]</scope>
    <source>
        <strain evidence="10">TISTR 1906</strain>
    </source>
</reference>
<dbReference type="EMBL" id="JBHUMV010000007">
    <property type="protein sequence ID" value="MFD2755729.1"/>
    <property type="molecule type" value="Genomic_DNA"/>
</dbReference>
<keyword evidence="4 7" id="KW-1133">Transmembrane helix</keyword>
<feature type="compositionally biased region" description="Low complexity" evidence="6">
    <location>
        <begin position="317"/>
        <end position="327"/>
    </location>
</feature>
<dbReference type="Pfam" id="PF00581">
    <property type="entry name" value="Rhodanese"/>
    <property type="match status" value="1"/>
</dbReference>
<keyword evidence="5 7" id="KW-0472">Membrane</keyword>
<comment type="subcellular location">
    <subcellularLocation>
        <location evidence="1">Cell membrane</location>
        <topology evidence="1">Multi-pass membrane protein</topology>
    </subcellularLocation>
</comment>
<feature type="transmembrane region" description="Helical" evidence="7">
    <location>
        <begin position="49"/>
        <end position="70"/>
    </location>
</feature>
<evidence type="ECO:0000256" key="2">
    <source>
        <dbReference type="ARBA" id="ARBA00022475"/>
    </source>
</evidence>
<evidence type="ECO:0000313" key="9">
    <source>
        <dbReference type="EMBL" id="MFD2755729.1"/>
    </source>
</evidence>
<dbReference type="SUPFAM" id="SSF52821">
    <property type="entry name" value="Rhodanese/Cell cycle control phosphatase"/>
    <property type="match status" value="1"/>
</dbReference>
<evidence type="ECO:0000259" key="8">
    <source>
        <dbReference type="PROSITE" id="PS50206"/>
    </source>
</evidence>
<protein>
    <submittedName>
        <fullName evidence="9">Rhodanese-like domain-containing protein</fullName>
    </submittedName>
</protein>
<evidence type="ECO:0000256" key="3">
    <source>
        <dbReference type="ARBA" id="ARBA00022692"/>
    </source>
</evidence>
<gene>
    <name evidence="9" type="ORF">ACFSW6_16800</name>
</gene>
<dbReference type="RefSeq" id="WP_083526786.1">
    <property type="nucleotide sequence ID" value="NZ_BCNT01000025.1"/>
</dbReference>
<evidence type="ECO:0000256" key="7">
    <source>
        <dbReference type="SAM" id="Phobius"/>
    </source>
</evidence>
<keyword evidence="10" id="KW-1185">Reference proteome</keyword>
<dbReference type="Proteomes" id="UP001597463">
    <property type="component" value="Unassembled WGS sequence"/>
</dbReference>
<feature type="transmembrane region" description="Helical" evidence="7">
    <location>
        <begin position="171"/>
        <end position="192"/>
    </location>
</feature>
<dbReference type="Gene3D" id="3.40.250.10">
    <property type="entry name" value="Rhodanese-like domain"/>
    <property type="match status" value="1"/>
</dbReference>
<keyword evidence="2" id="KW-1003">Cell membrane</keyword>
<dbReference type="PROSITE" id="PS50206">
    <property type="entry name" value="RHODANESE_3"/>
    <property type="match status" value="1"/>
</dbReference>
<dbReference type="Pfam" id="PF09335">
    <property type="entry name" value="VTT_dom"/>
    <property type="match status" value="1"/>
</dbReference>
<evidence type="ECO:0000256" key="6">
    <source>
        <dbReference type="SAM" id="MobiDB-lite"/>
    </source>
</evidence>
<dbReference type="PANTHER" id="PTHR42709">
    <property type="entry name" value="ALKALINE PHOSPHATASE LIKE PROTEIN"/>
    <property type="match status" value="1"/>
</dbReference>
<evidence type="ECO:0000256" key="4">
    <source>
        <dbReference type="ARBA" id="ARBA00022989"/>
    </source>
</evidence>
<dbReference type="PANTHER" id="PTHR42709:SF6">
    <property type="entry name" value="UNDECAPRENYL PHOSPHATE TRANSPORTER A"/>
    <property type="match status" value="1"/>
</dbReference>
<dbReference type="InterPro" id="IPR036873">
    <property type="entry name" value="Rhodanese-like_dom_sf"/>
</dbReference>
<evidence type="ECO:0000313" key="10">
    <source>
        <dbReference type="Proteomes" id="UP001597463"/>
    </source>
</evidence>